<dbReference type="PANTHER" id="PTHR45616">
    <property type="entry name" value="GATA-TYPE DOMAIN-CONTAINING PROTEIN"/>
    <property type="match status" value="1"/>
</dbReference>
<feature type="region of interest" description="Disordered" evidence="6">
    <location>
        <begin position="1"/>
        <end position="37"/>
    </location>
</feature>
<proteinExistence type="inferred from homology"/>
<dbReference type="GeneID" id="111835241"/>
<dbReference type="GO" id="GO:0030280">
    <property type="term" value="F:structural constituent of skin epidermis"/>
    <property type="evidence" value="ECO:0007669"/>
    <property type="project" value="TreeGrafter"/>
</dbReference>
<dbReference type="Gene3D" id="1.20.5.170">
    <property type="match status" value="1"/>
</dbReference>
<reference evidence="8" key="2">
    <citation type="submission" date="2025-09" db="UniProtKB">
        <authorList>
            <consortium name="Ensembl"/>
        </authorList>
    </citation>
    <scope>IDENTIFICATION</scope>
</reference>
<dbReference type="Gene3D" id="1.20.5.1160">
    <property type="entry name" value="Vasodilator-stimulated phosphoprotein"/>
    <property type="match status" value="1"/>
</dbReference>
<dbReference type="InterPro" id="IPR039008">
    <property type="entry name" value="IF_rod_dom"/>
</dbReference>
<dbReference type="GO" id="GO:0045109">
    <property type="term" value="P:intermediate filament organization"/>
    <property type="evidence" value="ECO:0007669"/>
    <property type="project" value="TreeGrafter"/>
</dbReference>
<dbReference type="Gene3D" id="1.20.5.500">
    <property type="entry name" value="Single helix bin"/>
    <property type="match status" value="1"/>
</dbReference>
<accession>A0A3B3QTS6</accession>
<evidence type="ECO:0000256" key="5">
    <source>
        <dbReference type="SAM" id="Coils"/>
    </source>
</evidence>
<feature type="coiled-coil region" evidence="5">
    <location>
        <begin position="97"/>
        <end position="138"/>
    </location>
</feature>
<dbReference type="GO" id="GO:0005615">
    <property type="term" value="C:extracellular space"/>
    <property type="evidence" value="ECO:0007669"/>
    <property type="project" value="TreeGrafter"/>
</dbReference>
<dbReference type="GeneTree" id="ENSGT00940000161090"/>
<keyword evidence="1 4" id="KW-0403">Intermediate filament</keyword>
<dbReference type="OrthoDB" id="102442at2759"/>
<dbReference type="PANTHER" id="PTHR45616:SF9">
    <property type="entry name" value="KERATIN, TYPE II CYTOSKELETAL 8-RELATED"/>
    <property type="match status" value="1"/>
</dbReference>
<evidence type="ECO:0000256" key="1">
    <source>
        <dbReference type="ARBA" id="ARBA00022754"/>
    </source>
</evidence>
<sequence length="452" mass="51882">MSLQTKQFSSFSTVSSKGKSGFSTVSSKGKFSSVSSSGFSGASYYGIGPRFSWSPSIKQTPMPCGLHSGSHISSVNVNWNLLDPLNLGVDPTFCTVRKEEKEQIKSLNNRFASFINKVRHLEQQNKLLETKWNLLKQESPDDSQIEMMYEDYISRLHYQLDTLNEERSRLDGGLKDVMLQVEGCKEKFEDEINKKASLENEFVILKKDVDHALLVKTELDEEAEALNEKIYFLKTIYDQELTELEASIKNTSVTVQMDNSREINMEDIIADVKAQYEYVATKSREEAESWYKAKVNEMSKNASYYDNQLSTSKNELAELRRKITRIKNEIETVKGQQGNLDSDIKKAKAKGTEELEKAWKHIRSLEKNLNEKKKALACQVKDYQELMNCKMALDIEIATYKKLLEGEEFRIGHEYAVNIHPGTHTYKEVEIPQQKLLIKKIETHDKKTFSLN</sequence>
<dbReference type="FunFam" id="1.20.5.1160:FF:000001">
    <property type="entry name" value="Keratin type II"/>
    <property type="match status" value="1"/>
</dbReference>
<name>A0A3B3QTS6_9TELE</name>
<dbReference type="GO" id="GO:0031424">
    <property type="term" value="P:keratinization"/>
    <property type="evidence" value="ECO:0007669"/>
    <property type="project" value="TreeGrafter"/>
</dbReference>
<organism evidence="8 9">
    <name type="scientific">Paramormyrops kingsleyae</name>
    <dbReference type="NCBI Taxonomy" id="1676925"/>
    <lineage>
        <taxon>Eukaryota</taxon>
        <taxon>Metazoa</taxon>
        <taxon>Chordata</taxon>
        <taxon>Craniata</taxon>
        <taxon>Vertebrata</taxon>
        <taxon>Euteleostomi</taxon>
        <taxon>Actinopterygii</taxon>
        <taxon>Neopterygii</taxon>
        <taxon>Teleostei</taxon>
        <taxon>Osteoglossocephala</taxon>
        <taxon>Osteoglossomorpha</taxon>
        <taxon>Osteoglossiformes</taxon>
        <taxon>Mormyridae</taxon>
        <taxon>Paramormyrops</taxon>
    </lineage>
</organism>
<evidence type="ECO:0000256" key="3">
    <source>
        <dbReference type="ARBA" id="ARBA00061646"/>
    </source>
</evidence>
<feature type="coiled-coil region" evidence="5">
    <location>
        <begin position="309"/>
        <end position="336"/>
    </location>
</feature>
<keyword evidence="2 5" id="KW-0175">Coiled coil</keyword>
<dbReference type="PROSITE" id="PS00226">
    <property type="entry name" value="IF_ROD_1"/>
    <property type="match status" value="1"/>
</dbReference>
<evidence type="ECO:0000313" key="9">
    <source>
        <dbReference type="Proteomes" id="UP000261540"/>
    </source>
</evidence>
<dbReference type="Proteomes" id="UP000261540">
    <property type="component" value="Unplaced"/>
</dbReference>
<dbReference type="KEGG" id="pki:111835241"/>
<dbReference type="SUPFAM" id="SSF64593">
    <property type="entry name" value="Intermediate filament protein, coiled coil region"/>
    <property type="match status" value="3"/>
</dbReference>
<dbReference type="InterPro" id="IPR018039">
    <property type="entry name" value="IF_conserved"/>
</dbReference>
<dbReference type="STRING" id="1676925.ENSPKIP00000009528"/>
<dbReference type="FunFam" id="1.20.5.500:FF:000001">
    <property type="entry name" value="Type II keratin 23"/>
    <property type="match status" value="1"/>
</dbReference>
<protein>
    <submittedName>
        <fullName evidence="8">Si:dkey-222f2.1</fullName>
    </submittedName>
</protein>
<dbReference type="RefSeq" id="XP_023651094.1">
    <property type="nucleotide sequence ID" value="XM_023795326.2"/>
</dbReference>
<dbReference type="PRINTS" id="PR01276">
    <property type="entry name" value="TYPE2KERATIN"/>
</dbReference>
<dbReference type="SMART" id="SM01391">
    <property type="entry name" value="Filament"/>
    <property type="match status" value="1"/>
</dbReference>
<dbReference type="PROSITE" id="PS51842">
    <property type="entry name" value="IF_ROD_2"/>
    <property type="match status" value="1"/>
</dbReference>
<comment type="similarity">
    <text evidence="3 4">Belongs to the intermediate filament family.</text>
</comment>
<dbReference type="GO" id="GO:0045095">
    <property type="term" value="C:keratin filament"/>
    <property type="evidence" value="ECO:0007669"/>
    <property type="project" value="InterPro"/>
</dbReference>
<keyword evidence="9" id="KW-1185">Reference proteome</keyword>
<evidence type="ECO:0000256" key="4">
    <source>
        <dbReference type="RuleBase" id="RU000685"/>
    </source>
</evidence>
<reference evidence="8" key="1">
    <citation type="submission" date="2025-08" db="UniProtKB">
        <authorList>
            <consortium name="Ensembl"/>
        </authorList>
    </citation>
    <scope>IDENTIFICATION</scope>
</reference>
<dbReference type="Pfam" id="PF00038">
    <property type="entry name" value="Filament"/>
    <property type="match status" value="1"/>
</dbReference>
<evidence type="ECO:0000313" key="8">
    <source>
        <dbReference type="Ensembl" id="ENSPKIP00000009528.1"/>
    </source>
</evidence>
<evidence type="ECO:0000256" key="2">
    <source>
        <dbReference type="ARBA" id="ARBA00023054"/>
    </source>
</evidence>
<evidence type="ECO:0000259" key="7">
    <source>
        <dbReference type="PROSITE" id="PS51842"/>
    </source>
</evidence>
<dbReference type="InterPro" id="IPR003054">
    <property type="entry name" value="Keratin_II"/>
</dbReference>
<evidence type="ECO:0000256" key="6">
    <source>
        <dbReference type="SAM" id="MobiDB-lite"/>
    </source>
</evidence>
<dbReference type="Ensembl" id="ENSPKIT00000033640.1">
    <property type="protein sequence ID" value="ENSPKIP00000009528.1"/>
    <property type="gene ID" value="ENSPKIG00000024610.1"/>
</dbReference>
<dbReference type="AlphaFoldDB" id="A0A3B3QTS6"/>
<feature type="domain" description="IF rod" evidence="7">
    <location>
        <begin position="100"/>
        <end position="411"/>
    </location>
</feature>
<feature type="coiled-coil region" evidence="5">
    <location>
        <begin position="181"/>
        <end position="229"/>
    </location>
</feature>